<dbReference type="Pfam" id="PF10648">
    <property type="entry name" value="Gmad2"/>
    <property type="match status" value="1"/>
</dbReference>
<evidence type="ECO:0000259" key="3">
    <source>
        <dbReference type="Pfam" id="PF10648"/>
    </source>
</evidence>
<keyword evidence="1" id="KW-1133">Transmembrane helix</keyword>
<dbReference type="EMBL" id="BSSQ01000005">
    <property type="protein sequence ID" value="GLX67036.1"/>
    <property type="molecule type" value="Genomic_DNA"/>
</dbReference>
<evidence type="ECO:0000313" key="4">
    <source>
        <dbReference type="EMBL" id="GLX67036.1"/>
    </source>
</evidence>
<evidence type="ECO:0000256" key="1">
    <source>
        <dbReference type="SAM" id="Phobius"/>
    </source>
</evidence>
<keyword evidence="5" id="KW-1185">Reference proteome</keyword>
<feature type="domain" description="Bacterial spore germination immunoglobulin-like" evidence="3">
    <location>
        <begin position="140"/>
        <end position="213"/>
    </location>
</feature>
<dbReference type="InterPro" id="IPR036582">
    <property type="entry name" value="Mao_N_sf"/>
</dbReference>
<keyword evidence="1" id="KW-0812">Transmembrane</keyword>
<evidence type="ECO:0000313" key="5">
    <source>
        <dbReference type="Proteomes" id="UP001157114"/>
    </source>
</evidence>
<dbReference type="Proteomes" id="UP001157114">
    <property type="component" value="Unassembled WGS sequence"/>
</dbReference>
<feature type="transmembrane region" description="Helical" evidence="1">
    <location>
        <begin position="31"/>
        <end position="51"/>
    </location>
</feature>
<keyword evidence="1" id="KW-0472">Membrane</keyword>
<feature type="domain" description="Copper amine oxidase-like N-terminal" evidence="2">
    <location>
        <begin position="72"/>
        <end position="124"/>
    </location>
</feature>
<dbReference type="Pfam" id="PF07833">
    <property type="entry name" value="Cu_amine_oxidN1"/>
    <property type="match status" value="1"/>
</dbReference>
<dbReference type="SUPFAM" id="SSF55383">
    <property type="entry name" value="Copper amine oxidase, domain N"/>
    <property type="match status" value="1"/>
</dbReference>
<evidence type="ECO:0000259" key="2">
    <source>
        <dbReference type="Pfam" id="PF07833"/>
    </source>
</evidence>
<dbReference type="InterPro" id="IPR018911">
    <property type="entry name" value="Gmad2_Ig-like_dom"/>
</dbReference>
<gene>
    <name evidence="4" type="ORF">MU1_13800</name>
</gene>
<accession>A0ABQ6G7T5</accession>
<comment type="caution">
    <text evidence="4">The sequence shown here is derived from an EMBL/GenBank/DDBJ whole genome shotgun (WGS) entry which is preliminary data.</text>
</comment>
<protein>
    <recommendedName>
        <fullName evidence="6">Copper amine oxidase-like N-terminal domain-containing protein</fullName>
    </recommendedName>
</protein>
<proteinExistence type="predicted"/>
<name>A0ABQ6G7T5_9BACL</name>
<organism evidence="4 5">
    <name type="scientific">Paenibacillus glycanilyticus</name>
    <dbReference type="NCBI Taxonomy" id="126569"/>
    <lineage>
        <taxon>Bacteria</taxon>
        <taxon>Bacillati</taxon>
        <taxon>Bacillota</taxon>
        <taxon>Bacilli</taxon>
        <taxon>Bacillales</taxon>
        <taxon>Paenibacillaceae</taxon>
        <taxon>Paenibacillus</taxon>
    </lineage>
</organism>
<sequence length="225" mass="24654">MEEVQALIGWNKRIRQVGKFWRWGVDMLRKYRGFIVGLVMGGLIMTAYPSLAAPNTDKKAYSLTEAGYPVEVNGTAYTGQGLPILNYKGNTYVPLRAVGNLLDASVTWNDKLGKVTIQKEAKVAPCNNAFCDVSVQGSAGHYTVTGKGRVFEAVMQYAVEDGHDYVLEGHTMLDEGAPAWSPFTLDLVIPPDKLPTNGTLTLELFEYSAKDGSQINVLSIPLETF</sequence>
<evidence type="ECO:0008006" key="6">
    <source>
        <dbReference type="Google" id="ProtNLM"/>
    </source>
</evidence>
<reference evidence="4 5" key="1">
    <citation type="submission" date="2023-03" db="EMBL/GenBank/DDBJ databases">
        <title>Draft genome sequence of the bacteria which degrade cell wall of Tricholomamatutake.</title>
        <authorList>
            <person name="Konishi Y."/>
            <person name="Fukuta Y."/>
            <person name="Shirasaka N."/>
        </authorList>
    </citation>
    <scope>NUCLEOTIDE SEQUENCE [LARGE SCALE GENOMIC DNA]</scope>
    <source>
        <strain evidence="5">mu1</strain>
    </source>
</reference>
<dbReference type="InterPro" id="IPR012854">
    <property type="entry name" value="Cu_amine_oxidase-like_N"/>
</dbReference>